<dbReference type="PIRSF" id="PIRSF017259">
    <property type="entry name" value="tRNA_mtfrase_TRM11"/>
    <property type="match status" value="1"/>
</dbReference>
<keyword evidence="5 10" id="KW-0808">Transferase</keyword>
<keyword evidence="6 10" id="KW-0949">S-adenosyl-L-methionine</keyword>
<keyword evidence="2" id="KW-0963">Cytoplasm</keyword>
<dbReference type="InterPro" id="IPR059073">
    <property type="entry name" value="TRMT11_N"/>
</dbReference>
<comment type="caution">
    <text evidence="14">The sequence shown here is derived from an EMBL/GenBank/DDBJ whole genome shotgun (WGS) entry which is preliminary data.</text>
</comment>
<evidence type="ECO:0000256" key="8">
    <source>
        <dbReference type="ARBA" id="ARBA00022884"/>
    </source>
</evidence>
<dbReference type="Pfam" id="PF25904">
    <property type="entry name" value="Tmrp11_N"/>
    <property type="match status" value="1"/>
</dbReference>
<dbReference type="InterPro" id="IPR016691">
    <property type="entry name" value="TRMT11"/>
</dbReference>
<dbReference type="OrthoDB" id="296065at2759"/>
<evidence type="ECO:0000256" key="7">
    <source>
        <dbReference type="ARBA" id="ARBA00022694"/>
    </source>
</evidence>
<dbReference type="AlphaFoldDB" id="A0A1M2VHH2"/>
<accession>A0A1M2VHH2</accession>
<feature type="region of interest" description="Disordered" evidence="11">
    <location>
        <begin position="309"/>
        <end position="341"/>
    </location>
</feature>
<dbReference type="GO" id="GO:0008033">
    <property type="term" value="P:tRNA processing"/>
    <property type="evidence" value="ECO:0007669"/>
    <property type="project" value="UniProtKB-UniRule"/>
</dbReference>
<evidence type="ECO:0000256" key="10">
    <source>
        <dbReference type="PROSITE-ProRule" id="PRU00959"/>
    </source>
</evidence>
<keyword evidence="3 10" id="KW-0820">tRNA-binding</keyword>
<evidence type="ECO:0000256" key="3">
    <source>
        <dbReference type="ARBA" id="ARBA00022555"/>
    </source>
</evidence>
<keyword evidence="15" id="KW-1185">Reference proteome</keyword>
<evidence type="ECO:0000256" key="2">
    <source>
        <dbReference type="ARBA" id="ARBA00022490"/>
    </source>
</evidence>
<evidence type="ECO:0000313" key="14">
    <source>
        <dbReference type="EMBL" id="OJT06963.1"/>
    </source>
</evidence>
<dbReference type="InterPro" id="IPR002052">
    <property type="entry name" value="DNA_methylase_N6_adenine_CS"/>
</dbReference>
<feature type="domain" description="tRNA (guanine(10)-N(2))-methyltransferase TRMT11 N-terminal" evidence="13">
    <location>
        <begin position="4"/>
        <end position="181"/>
    </location>
</feature>
<evidence type="ECO:0000256" key="9">
    <source>
        <dbReference type="ARBA" id="ARBA00066937"/>
    </source>
</evidence>
<evidence type="ECO:0000259" key="13">
    <source>
        <dbReference type="Pfam" id="PF25904"/>
    </source>
</evidence>
<sequence length="465" mass="53556">MLTEYLFVFAQVHDEFRIPELLSVAEIHGFEIKFSENPEDRKTVARPFMVLQLESEEHARLLAQRCVLIRYACEFYARGKTYEEMHQQNRIRAPQWAKYASDTSFKFLVTAFNHTIPQRRQTEVVESFDYMDWQGKIDMKHAEVTLFCLEEYRDKHGTTRPRDEGDGDFEEVWFGRLITDGTARPLIHKFDVKKRVYYGNTSMEAEMSLLMATQALAAPGKLVYDPFAGTGSMAYTSAYFGAYFYGSDIDGRQMRGKTNQPGIIRAAAQYGVANRIMDLSTFDVTQNPWRCGELFDAIITDPPYGVRAGAKRLGRKNPRPPQEGPPPTFVQRPDDQPYIPPMRPYELSELARDLVLLARYMLRSRGRLVFFLPTITEDYKEVDVQGMLCEGMELVANSLQDYGSWGRRLITIRKTTTERYPPPTFDPAHAVTDNVAAHIPAHKDFREKYFQGFKKSQQEGTTSQQ</sequence>
<keyword evidence="4 10" id="KW-0489">Methyltransferase</keyword>
<protein>
    <recommendedName>
        <fullName evidence="9">tRNA (guanine(10)-N(2))-methyltransferase</fullName>
        <ecNumber evidence="9">2.1.1.214</ecNumber>
    </recommendedName>
</protein>
<proteinExistence type="inferred from homology"/>
<dbReference type="STRING" id="154538.A0A1M2VHH2"/>
<feature type="compositionally biased region" description="Basic residues" evidence="11">
    <location>
        <begin position="309"/>
        <end position="318"/>
    </location>
</feature>
<keyword evidence="7 10" id="KW-0819">tRNA processing</keyword>
<organism evidence="14 15">
    <name type="scientific">Trametes pubescens</name>
    <name type="common">White-rot fungus</name>
    <dbReference type="NCBI Taxonomy" id="154538"/>
    <lineage>
        <taxon>Eukaryota</taxon>
        <taxon>Fungi</taxon>
        <taxon>Dikarya</taxon>
        <taxon>Basidiomycota</taxon>
        <taxon>Agaricomycotina</taxon>
        <taxon>Agaricomycetes</taxon>
        <taxon>Polyporales</taxon>
        <taxon>Polyporaceae</taxon>
        <taxon>Trametes</taxon>
    </lineage>
</organism>
<dbReference type="InterPro" id="IPR029063">
    <property type="entry name" value="SAM-dependent_MTases_sf"/>
</dbReference>
<dbReference type="GO" id="GO:0032259">
    <property type="term" value="P:methylation"/>
    <property type="evidence" value="ECO:0007669"/>
    <property type="project" value="UniProtKB-UniRule"/>
</dbReference>
<dbReference type="GO" id="GO:0005737">
    <property type="term" value="C:cytoplasm"/>
    <property type="evidence" value="ECO:0007669"/>
    <property type="project" value="UniProtKB-SubCell"/>
</dbReference>
<evidence type="ECO:0000259" key="12">
    <source>
        <dbReference type="Pfam" id="PF01170"/>
    </source>
</evidence>
<evidence type="ECO:0000256" key="11">
    <source>
        <dbReference type="SAM" id="MobiDB-lite"/>
    </source>
</evidence>
<evidence type="ECO:0000256" key="6">
    <source>
        <dbReference type="ARBA" id="ARBA00022691"/>
    </source>
</evidence>
<dbReference type="SUPFAM" id="SSF53335">
    <property type="entry name" value="S-adenosyl-L-methionine-dependent methyltransferases"/>
    <property type="match status" value="1"/>
</dbReference>
<keyword evidence="8 10" id="KW-0694">RNA-binding</keyword>
<dbReference type="GO" id="GO:0043527">
    <property type="term" value="C:tRNA methyltransferase complex"/>
    <property type="evidence" value="ECO:0007669"/>
    <property type="project" value="UniProtKB-ARBA"/>
</dbReference>
<comment type="subcellular location">
    <subcellularLocation>
        <location evidence="1">Cytoplasm</location>
    </subcellularLocation>
</comment>
<evidence type="ECO:0000256" key="1">
    <source>
        <dbReference type="ARBA" id="ARBA00004496"/>
    </source>
</evidence>
<name>A0A1M2VHH2_TRAPU</name>
<gene>
    <name evidence="14" type="ORF">TRAPUB_2164</name>
</gene>
<dbReference type="InterPro" id="IPR000241">
    <property type="entry name" value="RlmKL-like_Mtase"/>
</dbReference>
<dbReference type="EC" id="2.1.1.214" evidence="9"/>
<dbReference type="GO" id="GO:0000049">
    <property type="term" value="F:tRNA binding"/>
    <property type="evidence" value="ECO:0007669"/>
    <property type="project" value="UniProtKB-UniRule"/>
</dbReference>
<dbReference type="Pfam" id="PF01170">
    <property type="entry name" value="UPF0020"/>
    <property type="match status" value="1"/>
</dbReference>
<dbReference type="PROSITE" id="PS51627">
    <property type="entry name" value="SAM_MT_TRM11"/>
    <property type="match status" value="1"/>
</dbReference>
<dbReference type="GO" id="GO:0160102">
    <property type="term" value="F:tRNA (guanine(10)-N2)-methyltransferase activity"/>
    <property type="evidence" value="ECO:0007669"/>
    <property type="project" value="UniProtKB-EC"/>
</dbReference>
<dbReference type="OMA" id="AFNKWSR"/>
<dbReference type="Proteomes" id="UP000184267">
    <property type="component" value="Unassembled WGS sequence"/>
</dbReference>
<evidence type="ECO:0000256" key="4">
    <source>
        <dbReference type="ARBA" id="ARBA00022603"/>
    </source>
</evidence>
<evidence type="ECO:0000256" key="5">
    <source>
        <dbReference type="ARBA" id="ARBA00022679"/>
    </source>
</evidence>
<feature type="compositionally biased region" description="Pro residues" evidence="11">
    <location>
        <begin position="319"/>
        <end position="328"/>
    </location>
</feature>
<dbReference type="Gene3D" id="3.40.50.150">
    <property type="entry name" value="Vaccinia Virus protein VP39"/>
    <property type="match status" value="1"/>
</dbReference>
<comment type="similarity">
    <text evidence="10">Belongs to the class I-like SAM-binding methyltransferase superfamily. TRM11 methyltransferase family.</text>
</comment>
<dbReference type="CDD" id="cd02440">
    <property type="entry name" value="AdoMet_MTases"/>
    <property type="match status" value="1"/>
</dbReference>
<dbReference type="EMBL" id="MNAD01001233">
    <property type="protein sequence ID" value="OJT06963.1"/>
    <property type="molecule type" value="Genomic_DNA"/>
</dbReference>
<dbReference type="PANTHER" id="PTHR13370:SF3">
    <property type="entry name" value="TRNA (GUANINE(10)-N2)-METHYLTRANSFERASE HOMOLOG"/>
    <property type="match status" value="1"/>
</dbReference>
<dbReference type="PROSITE" id="PS00092">
    <property type="entry name" value="N6_MTASE"/>
    <property type="match status" value="1"/>
</dbReference>
<reference evidence="14 15" key="1">
    <citation type="submission" date="2016-10" db="EMBL/GenBank/DDBJ databases">
        <title>Genome sequence of the basidiomycete white-rot fungus Trametes pubescens.</title>
        <authorList>
            <person name="Makela M.R."/>
            <person name="Granchi Z."/>
            <person name="Peng M."/>
            <person name="De Vries R.P."/>
            <person name="Grigoriev I."/>
            <person name="Riley R."/>
            <person name="Hilden K."/>
        </authorList>
    </citation>
    <scope>NUCLEOTIDE SEQUENCE [LARGE SCALE GENOMIC DNA]</scope>
    <source>
        <strain evidence="14 15">FBCC735</strain>
    </source>
</reference>
<evidence type="ECO:0000313" key="15">
    <source>
        <dbReference type="Proteomes" id="UP000184267"/>
    </source>
</evidence>
<dbReference type="PANTHER" id="PTHR13370">
    <property type="entry name" value="RNA METHYLASE-RELATED"/>
    <property type="match status" value="1"/>
</dbReference>
<dbReference type="PRINTS" id="PR00507">
    <property type="entry name" value="N12N6MTFRASE"/>
</dbReference>
<feature type="domain" description="Ribosomal RNA large subunit methyltransferase K/L-like methyltransferase" evidence="12">
    <location>
        <begin position="194"/>
        <end position="312"/>
    </location>
</feature>